<dbReference type="InterPro" id="IPR013702">
    <property type="entry name" value="FIST_domain_N"/>
</dbReference>
<dbReference type="Pfam" id="PF10442">
    <property type="entry name" value="FIST_C"/>
    <property type="match status" value="1"/>
</dbReference>
<comment type="caution">
    <text evidence="3">The sequence shown here is derived from an EMBL/GenBank/DDBJ whole genome shotgun (WGS) entry which is preliminary data.</text>
</comment>
<organism evidence="3 4">
    <name type="scientific">Acidisphaera rubrifaciens HS-AP3</name>
    <dbReference type="NCBI Taxonomy" id="1231350"/>
    <lineage>
        <taxon>Bacteria</taxon>
        <taxon>Pseudomonadati</taxon>
        <taxon>Pseudomonadota</taxon>
        <taxon>Alphaproteobacteria</taxon>
        <taxon>Acetobacterales</taxon>
        <taxon>Acetobacteraceae</taxon>
        <taxon>Acidisphaera</taxon>
    </lineage>
</organism>
<keyword evidence="4" id="KW-1185">Reference proteome</keyword>
<proteinExistence type="predicted"/>
<reference evidence="3 4" key="1">
    <citation type="submission" date="2012-11" db="EMBL/GenBank/DDBJ databases">
        <title>Whole genome sequence of Acidisphaera rubrifaciens HS-AP3.</title>
        <authorList>
            <person name="Azuma Y."/>
            <person name="Higashiura N."/>
            <person name="Hirakawa H."/>
            <person name="Matsushita K."/>
        </authorList>
    </citation>
    <scope>NUCLEOTIDE SEQUENCE [LARGE SCALE GENOMIC DNA]</scope>
    <source>
        <strain evidence="3 4">HS-AP3</strain>
    </source>
</reference>
<gene>
    <name evidence="3" type="ORF">Asru_0229_02</name>
</gene>
<name>A0A0D6P5L5_9PROT</name>
<dbReference type="PANTHER" id="PTHR40252:SF2">
    <property type="entry name" value="BLR0328 PROTEIN"/>
    <property type="match status" value="1"/>
</dbReference>
<evidence type="ECO:0000313" key="3">
    <source>
        <dbReference type="EMBL" id="GAN77070.1"/>
    </source>
</evidence>
<sequence>MVRIAYARHFETAAAVNSCVAQLHGVAPLFLIVFSGGKHAGADVHRALATAFPGVSMAGGSAAGVIALAGYGYSGLEIGLIAFTDPSVVPTLYVNNDLLDGERAAGQAAGRHVAASATDGATVLMLYDSVAVGAPLRLHPASSIVEGFQDGLGGKMVQLFGGGLLTDLNLSDGWVIDADGARRHGLQVLVFPPGVRAATAVLHGCRPVSSFMTITRMHGAEVFELDGEPALTVIERMLDLPLGGTEGHELTLIATLGQKQGDPFAPYDENDYVNRLILGADRTSGSVTLFEPDFTEGALVQIMARDNALMIESVRAGVAAANRASAQGGAFLNMYIDCAGRVSARTGASHEEAEVVTGDIDRGVPFLGFFSGVEIAPFDGYSRPLDWTGLLATLRYAP</sequence>
<protein>
    <recommendedName>
        <fullName evidence="5">FIST domain-containing protein</fullName>
    </recommendedName>
</protein>
<dbReference type="Pfam" id="PF08495">
    <property type="entry name" value="FIST"/>
    <property type="match status" value="1"/>
</dbReference>
<dbReference type="Proteomes" id="UP000032680">
    <property type="component" value="Unassembled WGS sequence"/>
</dbReference>
<feature type="domain" description="FIST" evidence="1">
    <location>
        <begin position="27"/>
        <end position="229"/>
    </location>
</feature>
<dbReference type="SMART" id="SM01204">
    <property type="entry name" value="FIST_C"/>
    <property type="match status" value="1"/>
</dbReference>
<evidence type="ECO:0000259" key="1">
    <source>
        <dbReference type="SMART" id="SM00897"/>
    </source>
</evidence>
<accession>A0A0D6P5L5</accession>
<dbReference type="PANTHER" id="PTHR40252">
    <property type="entry name" value="BLR0328 PROTEIN"/>
    <property type="match status" value="1"/>
</dbReference>
<evidence type="ECO:0000259" key="2">
    <source>
        <dbReference type="SMART" id="SM01204"/>
    </source>
</evidence>
<dbReference type="RefSeq" id="WP_048861044.1">
    <property type="nucleotide sequence ID" value="NZ_BANB01000229.1"/>
</dbReference>
<dbReference type="OrthoDB" id="343514at2"/>
<evidence type="ECO:0008006" key="5">
    <source>
        <dbReference type="Google" id="ProtNLM"/>
    </source>
</evidence>
<dbReference type="EMBL" id="BANB01000229">
    <property type="protein sequence ID" value="GAN77070.1"/>
    <property type="molecule type" value="Genomic_DNA"/>
</dbReference>
<dbReference type="AlphaFoldDB" id="A0A0D6P5L5"/>
<dbReference type="InterPro" id="IPR019494">
    <property type="entry name" value="FIST_C"/>
</dbReference>
<dbReference type="SMART" id="SM00897">
    <property type="entry name" value="FIST"/>
    <property type="match status" value="1"/>
</dbReference>
<feature type="domain" description="FIST C-domain" evidence="2">
    <location>
        <begin position="230"/>
        <end position="378"/>
    </location>
</feature>
<evidence type="ECO:0000313" key="4">
    <source>
        <dbReference type="Proteomes" id="UP000032680"/>
    </source>
</evidence>